<gene>
    <name evidence="9" type="ORF">ACFQDD_08595</name>
</gene>
<keyword evidence="10" id="KW-1185">Reference proteome</keyword>
<keyword evidence="5 9" id="KW-0418">Kinase</keyword>
<keyword evidence="3" id="KW-0597">Phosphoprotein</keyword>
<reference evidence="9 10" key="1">
    <citation type="journal article" date="2019" name="Int. J. Syst. Evol. Microbiol.">
        <title>The Global Catalogue of Microorganisms (GCM) 10K type strain sequencing project: providing services to taxonomists for standard genome sequencing and annotation.</title>
        <authorList>
            <consortium name="The Broad Institute Genomics Platform"/>
            <consortium name="The Broad Institute Genome Sequencing Center for Infectious Disease"/>
            <person name="Wu L."/>
            <person name="Ma J."/>
        </authorList>
    </citation>
    <scope>NUCLEOTIDE SEQUENCE [LARGE SCALE GENOMIC DNA]</scope>
    <source>
        <strain evidence="9 10">PJ61</strain>
    </source>
</reference>
<protein>
    <recommendedName>
        <fullName evidence="2">histidine kinase</fullName>
        <ecNumber evidence="2">2.7.13.3</ecNumber>
    </recommendedName>
</protein>
<name>A0ABD5T267_9EURY</name>
<evidence type="ECO:0000313" key="9">
    <source>
        <dbReference type="EMBL" id="MFC6771570.1"/>
    </source>
</evidence>
<feature type="region of interest" description="Disordered" evidence="7">
    <location>
        <begin position="333"/>
        <end position="358"/>
    </location>
</feature>
<dbReference type="Proteomes" id="UP001596274">
    <property type="component" value="Unassembled WGS sequence"/>
</dbReference>
<dbReference type="PANTHER" id="PTHR43711:SF1">
    <property type="entry name" value="HISTIDINE KINASE 1"/>
    <property type="match status" value="1"/>
</dbReference>
<evidence type="ECO:0000256" key="5">
    <source>
        <dbReference type="ARBA" id="ARBA00022777"/>
    </source>
</evidence>
<feature type="compositionally biased region" description="Basic and acidic residues" evidence="7">
    <location>
        <begin position="341"/>
        <end position="358"/>
    </location>
</feature>
<evidence type="ECO:0000256" key="2">
    <source>
        <dbReference type="ARBA" id="ARBA00012438"/>
    </source>
</evidence>
<dbReference type="SMART" id="SM00388">
    <property type="entry name" value="HisKA"/>
    <property type="match status" value="1"/>
</dbReference>
<dbReference type="InterPro" id="IPR004358">
    <property type="entry name" value="Sig_transdc_His_kin-like_C"/>
</dbReference>
<dbReference type="AlphaFoldDB" id="A0ABD5T267"/>
<feature type="domain" description="Histidine kinase" evidence="8">
    <location>
        <begin position="121"/>
        <end position="334"/>
    </location>
</feature>
<comment type="catalytic activity">
    <reaction evidence="1">
        <text>ATP + protein L-histidine = ADP + protein N-phospho-L-histidine.</text>
        <dbReference type="EC" id="2.7.13.3"/>
    </reaction>
</comment>
<dbReference type="InterPro" id="IPR036097">
    <property type="entry name" value="HisK_dim/P_sf"/>
</dbReference>
<comment type="caution">
    <text evidence="9">The sequence shown here is derived from an EMBL/GenBank/DDBJ whole genome shotgun (WGS) entry which is preliminary data.</text>
</comment>
<dbReference type="Pfam" id="PF02518">
    <property type="entry name" value="HATPase_c"/>
    <property type="match status" value="1"/>
</dbReference>
<accession>A0ABD5T267</accession>
<evidence type="ECO:0000313" key="10">
    <source>
        <dbReference type="Proteomes" id="UP001596274"/>
    </source>
</evidence>
<dbReference type="EC" id="2.7.13.3" evidence="2"/>
<dbReference type="Gene3D" id="1.10.287.130">
    <property type="match status" value="1"/>
</dbReference>
<keyword evidence="4" id="KW-0808">Transferase</keyword>
<dbReference type="InterPro" id="IPR003661">
    <property type="entry name" value="HisK_dim/P_dom"/>
</dbReference>
<dbReference type="InterPro" id="IPR050736">
    <property type="entry name" value="Sensor_HK_Regulatory"/>
</dbReference>
<evidence type="ECO:0000256" key="4">
    <source>
        <dbReference type="ARBA" id="ARBA00022679"/>
    </source>
</evidence>
<dbReference type="InterPro" id="IPR036890">
    <property type="entry name" value="HATPase_C_sf"/>
</dbReference>
<dbReference type="PRINTS" id="PR00344">
    <property type="entry name" value="BCTRLSENSOR"/>
</dbReference>
<dbReference type="Gene3D" id="3.30.565.10">
    <property type="entry name" value="Histidine kinase-like ATPase, C-terminal domain"/>
    <property type="match status" value="1"/>
</dbReference>
<dbReference type="InterPro" id="IPR003594">
    <property type="entry name" value="HATPase_dom"/>
</dbReference>
<dbReference type="PANTHER" id="PTHR43711">
    <property type="entry name" value="TWO-COMPONENT HISTIDINE KINASE"/>
    <property type="match status" value="1"/>
</dbReference>
<keyword evidence="6" id="KW-0902">Two-component regulatory system</keyword>
<dbReference type="GO" id="GO:0000160">
    <property type="term" value="P:phosphorelay signal transduction system"/>
    <property type="evidence" value="ECO:0007669"/>
    <property type="project" value="UniProtKB-KW"/>
</dbReference>
<evidence type="ECO:0000256" key="7">
    <source>
        <dbReference type="SAM" id="MobiDB-lite"/>
    </source>
</evidence>
<sequence>MCHSIERRPGIAYRRPDGDPDRFVAEAVGESQLDAAALPRTDWSSVVATADRDRFRAALDDERVDVTYHLVVDDTRTWVHERGSRDDRGDLVGYLFTAGDRAERHQQLERQRERLEEFASVVSHDLRNPLSVAVGNVELATEFEGETSTERLERALDALGWMDDLISDLLALAREGQSVEETRPEDLTTIVEEAWRTVGATANATLVVEEPLHRIECDRHRLRQALENLFHNAIEHGVDGGAPADASIAGADTEPVTDESAIRVFVGRLDDGFYVADDGEGIAPSDRDSVFEPGHTSADGGTGFGLAIVDRIAEAHDWEVSITESRAGGARFEFDGVDVGDSPRSHDSRDVAEGGHDP</sequence>
<dbReference type="PROSITE" id="PS50109">
    <property type="entry name" value="HIS_KIN"/>
    <property type="match status" value="1"/>
</dbReference>
<dbReference type="EMBL" id="JBHSWT010000422">
    <property type="protein sequence ID" value="MFC6771570.1"/>
    <property type="molecule type" value="Genomic_DNA"/>
</dbReference>
<dbReference type="SUPFAM" id="SSF55874">
    <property type="entry name" value="ATPase domain of HSP90 chaperone/DNA topoisomerase II/histidine kinase"/>
    <property type="match status" value="1"/>
</dbReference>
<evidence type="ECO:0000256" key="3">
    <source>
        <dbReference type="ARBA" id="ARBA00022553"/>
    </source>
</evidence>
<evidence type="ECO:0000256" key="6">
    <source>
        <dbReference type="ARBA" id="ARBA00023012"/>
    </source>
</evidence>
<dbReference type="SMART" id="SM00387">
    <property type="entry name" value="HATPase_c"/>
    <property type="match status" value="1"/>
</dbReference>
<dbReference type="InterPro" id="IPR005467">
    <property type="entry name" value="His_kinase_dom"/>
</dbReference>
<dbReference type="GO" id="GO:0004673">
    <property type="term" value="F:protein histidine kinase activity"/>
    <property type="evidence" value="ECO:0007669"/>
    <property type="project" value="UniProtKB-EC"/>
</dbReference>
<dbReference type="SUPFAM" id="SSF47384">
    <property type="entry name" value="Homodimeric domain of signal transducing histidine kinase"/>
    <property type="match status" value="1"/>
</dbReference>
<evidence type="ECO:0000259" key="8">
    <source>
        <dbReference type="PROSITE" id="PS50109"/>
    </source>
</evidence>
<proteinExistence type="predicted"/>
<organism evidence="9 10">
    <name type="scientific">Halorubrum pallidum</name>
    <dbReference type="NCBI Taxonomy" id="1526114"/>
    <lineage>
        <taxon>Archaea</taxon>
        <taxon>Methanobacteriati</taxon>
        <taxon>Methanobacteriota</taxon>
        <taxon>Stenosarchaea group</taxon>
        <taxon>Halobacteria</taxon>
        <taxon>Halobacteriales</taxon>
        <taxon>Haloferacaceae</taxon>
        <taxon>Halorubrum</taxon>
    </lineage>
</organism>
<evidence type="ECO:0000256" key="1">
    <source>
        <dbReference type="ARBA" id="ARBA00000085"/>
    </source>
</evidence>
<dbReference type="CDD" id="cd00082">
    <property type="entry name" value="HisKA"/>
    <property type="match status" value="1"/>
</dbReference>
<dbReference type="Pfam" id="PF00512">
    <property type="entry name" value="HisKA"/>
    <property type="match status" value="1"/>
</dbReference>